<evidence type="ECO:0000256" key="1">
    <source>
        <dbReference type="ARBA" id="ARBA00004141"/>
    </source>
</evidence>
<reference evidence="8 9" key="1">
    <citation type="journal article" date="2018" name="Nat. Ecol. Evol.">
        <title>Pezizomycetes genomes reveal the molecular basis of ectomycorrhizal truffle lifestyle.</title>
        <authorList>
            <person name="Murat C."/>
            <person name="Payen T."/>
            <person name="Noel B."/>
            <person name="Kuo A."/>
            <person name="Morin E."/>
            <person name="Chen J."/>
            <person name="Kohler A."/>
            <person name="Krizsan K."/>
            <person name="Balestrini R."/>
            <person name="Da Silva C."/>
            <person name="Montanini B."/>
            <person name="Hainaut M."/>
            <person name="Levati E."/>
            <person name="Barry K.W."/>
            <person name="Belfiori B."/>
            <person name="Cichocki N."/>
            <person name="Clum A."/>
            <person name="Dockter R.B."/>
            <person name="Fauchery L."/>
            <person name="Guy J."/>
            <person name="Iotti M."/>
            <person name="Le Tacon F."/>
            <person name="Lindquist E.A."/>
            <person name="Lipzen A."/>
            <person name="Malagnac F."/>
            <person name="Mello A."/>
            <person name="Molinier V."/>
            <person name="Miyauchi S."/>
            <person name="Poulain J."/>
            <person name="Riccioni C."/>
            <person name="Rubini A."/>
            <person name="Sitrit Y."/>
            <person name="Splivallo R."/>
            <person name="Traeger S."/>
            <person name="Wang M."/>
            <person name="Zifcakova L."/>
            <person name="Wipf D."/>
            <person name="Zambonelli A."/>
            <person name="Paolocci F."/>
            <person name="Nowrousian M."/>
            <person name="Ottonello S."/>
            <person name="Baldrian P."/>
            <person name="Spatafora J.W."/>
            <person name="Henrissat B."/>
            <person name="Nagy L.G."/>
            <person name="Aury J.M."/>
            <person name="Wincker P."/>
            <person name="Grigoriev I.V."/>
            <person name="Bonfante P."/>
            <person name="Martin F.M."/>
        </authorList>
    </citation>
    <scope>NUCLEOTIDE SEQUENCE [LARGE SCALE GENOMIC DNA]</scope>
    <source>
        <strain evidence="8 9">120613-1</strain>
    </source>
</reference>
<keyword evidence="9" id="KW-1185">Reference proteome</keyword>
<comment type="similarity">
    <text evidence="5">Belongs to the SAT4 family.</text>
</comment>
<evidence type="ECO:0000256" key="6">
    <source>
        <dbReference type="SAM" id="Phobius"/>
    </source>
</evidence>
<accession>A0A3N4JUK6</accession>
<gene>
    <name evidence="8" type="ORF">L873DRAFT_1802451</name>
</gene>
<organism evidence="8 9">
    <name type="scientific">Choiromyces venosus 120613-1</name>
    <dbReference type="NCBI Taxonomy" id="1336337"/>
    <lineage>
        <taxon>Eukaryota</taxon>
        <taxon>Fungi</taxon>
        <taxon>Dikarya</taxon>
        <taxon>Ascomycota</taxon>
        <taxon>Pezizomycotina</taxon>
        <taxon>Pezizomycetes</taxon>
        <taxon>Pezizales</taxon>
        <taxon>Tuberaceae</taxon>
        <taxon>Choiromyces</taxon>
    </lineage>
</organism>
<evidence type="ECO:0000259" key="7">
    <source>
        <dbReference type="Pfam" id="PF20684"/>
    </source>
</evidence>
<dbReference type="EMBL" id="ML120369">
    <property type="protein sequence ID" value="RPB02043.1"/>
    <property type="molecule type" value="Genomic_DNA"/>
</dbReference>
<dbReference type="OrthoDB" id="3903189at2759"/>
<dbReference type="Proteomes" id="UP000276215">
    <property type="component" value="Unassembled WGS sequence"/>
</dbReference>
<feature type="domain" description="Rhodopsin" evidence="7">
    <location>
        <begin position="1"/>
        <end position="65"/>
    </location>
</feature>
<evidence type="ECO:0000313" key="9">
    <source>
        <dbReference type="Proteomes" id="UP000276215"/>
    </source>
</evidence>
<dbReference type="PANTHER" id="PTHR33048">
    <property type="entry name" value="PTH11-LIKE INTEGRAL MEMBRANE PROTEIN (AFU_ORTHOLOGUE AFUA_5G11245)"/>
    <property type="match status" value="1"/>
</dbReference>
<name>A0A3N4JUK6_9PEZI</name>
<evidence type="ECO:0000256" key="2">
    <source>
        <dbReference type="ARBA" id="ARBA00022692"/>
    </source>
</evidence>
<evidence type="ECO:0000313" key="8">
    <source>
        <dbReference type="EMBL" id="RPB02043.1"/>
    </source>
</evidence>
<evidence type="ECO:0000256" key="5">
    <source>
        <dbReference type="ARBA" id="ARBA00038359"/>
    </source>
</evidence>
<dbReference type="GO" id="GO:0016020">
    <property type="term" value="C:membrane"/>
    <property type="evidence" value="ECO:0007669"/>
    <property type="project" value="UniProtKB-SubCell"/>
</dbReference>
<sequence length="153" mass="16940">MPLHRKIFFIILLGVGIFVTISAILRSALVFRDMYFSINMAHWAIHESCVGVIVGNAPMISPAFKKIFSCGKDRSKQSSCPVELSDYSNNRKPSFWTRGGPGNPYTIGDAVIADDETRRNESEKAGSTECINPRAQMGKDLVVQRDIALKCSL</sequence>
<dbReference type="PANTHER" id="PTHR33048:SF47">
    <property type="entry name" value="INTEGRAL MEMBRANE PROTEIN-RELATED"/>
    <property type="match status" value="1"/>
</dbReference>
<dbReference type="InterPro" id="IPR052337">
    <property type="entry name" value="SAT4-like"/>
</dbReference>
<comment type="subcellular location">
    <subcellularLocation>
        <location evidence="1">Membrane</location>
        <topology evidence="1">Multi-pass membrane protein</topology>
    </subcellularLocation>
</comment>
<feature type="transmembrane region" description="Helical" evidence="6">
    <location>
        <begin position="7"/>
        <end position="31"/>
    </location>
</feature>
<dbReference type="InterPro" id="IPR049326">
    <property type="entry name" value="Rhodopsin_dom_fungi"/>
</dbReference>
<evidence type="ECO:0000256" key="3">
    <source>
        <dbReference type="ARBA" id="ARBA00022989"/>
    </source>
</evidence>
<evidence type="ECO:0000256" key="4">
    <source>
        <dbReference type="ARBA" id="ARBA00023136"/>
    </source>
</evidence>
<proteinExistence type="inferred from homology"/>
<dbReference type="AlphaFoldDB" id="A0A3N4JUK6"/>
<keyword evidence="4 6" id="KW-0472">Membrane</keyword>
<protein>
    <recommendedName>
        <fullName evidence="7">Rhodopsin domain-containing protein</fullName>
    </recommendedName>
</protein>
<keyword evidence="3 6" id="KW-1133">Transmembrane helix</keyword>
<keyword evidence="2 6" id="KW-0812">Transmembrane</keyword>
<dbReference type="Pfam" id="PF20684">
    <property type="entry name" value="Fung_rhodopsin"/>
    <property type="match status" value="1"/>
</dbReference>